<accession>A0ABS0II95</accession>
<dbReference type="RefSeq" id="WP_196282428.1">
    <property type="nucleotide sequence ID" value="NZ_JADQDQ010000004.1"/>
</dbReference>
<evidence type="ECO:0008006" key="3">
    <source>
        <dbReference type="Google" id="ProtNLM"/>
    </source>
</evidence>
<sequence>MKGFWLLLVLAPACSPGTPPPSVAVEVQVGLPRANTDDYLEGPGLGVRLKMTNLTNAPLVFGGSTDCAARPYPLVVEHPNGKLRLHAASRDCRPLTIPQHASRYPVLLAKGREVLDAYDFTDSSYATLIALERECRVVYVQPDGRAPGKVGSFRVHYRKQP</sequence>
<protein>
    <recommendedName>
        <fullName evidence="3">Lipoprotein</fullName>
    </recommendedName>
</protein>
<keyword evidence="2" id="KW-1185">Reference proteome</keyword>
<dbReference type="Proteomes" id="UP000597617">
    <property type="component" value="Unassembled WGS sequence"/>
</dbReference>
<proteinExistence type="predicted"/>
<reference evidence="1 2" key="1">
    <citation type="submission" date="2020-11" db="EMBL/GenBank/DDBJ databases">
        <authorList>
            <person name="Kim M.K."/>
        </authorList>
    </citation>
    <scope>NUCLEOTIDE SEQUENCE [LARGE SCALE GENOMIC DNA]</scope>
    <source>
        <strain evidence="1 2">BT683</strain>
    </source>
</reference>
<evidence type="ECO:0000313" key="1">
    <source>
        <dbReference type="EMBL" id="MBF9238063.1"/>
    </source>
</evidence>
<comment type="caution">
    <text evidence="1">The sequence shown here is derived from an EMBL/GenBank/DDBJ whole genome shotgun (WGS) entry which is preliminary data.</text>
</comment>
<name>A0ABS0II95_9BACT</name>
<evidence type="ECO:0000313" key="2">
    <source>
        <dbReference type="Proteomes" id="UP000597617"/>
    </source>
</evidence>
<organism evidence="1 2">
    <name type="scientific">Hymenobacter jeongseonensis</name>
    <dbReference type="NCBI Taxonomy" id="2791027"/>
    <lineage>
        <taxon>Bacteria</taxon>
        <taxon>Pseudomonadati</taxon>
        <taxon>Bacteroidota</taxon>
        <taxon>Cytophagia</taxon>
        <taxon>Cytophagales</taxon>
        <taxon>Hymenobacteraceae</taxon>
        <taxon>Hymenobacter</taxon>
    </lineage>
</organism>
<gene>
    <name evidence="1" type="ORF">I2I05_11720</name>
</gene>
<dbReference type="EMBL" id="JADQDQ010000004">
    <property type="protein sequence ID" value="MBF9238063.1"/>
    <property type="molecule type" value="Genomic_DNA"/>
</dbReference>